<name>A0A1G2C8E2_9BACT</name>
<comment type="caution">
    <text evidence="1">The sequence shown here is derived from an EMBL/GenBank/DDBJ whole genome shotgun (WGS) entry which is preliminary data.</text>
</comment>
<accession>A0A1G2C8E2</accession>
<dbReference type="Proteomes" id="UP000176349">
    <property type="component" value="Unassembled WGS sequence"/>
</dbReference>
<dbReference type="AlphaFoldDB" id="A0A1G2C8E2"/>
<protein>
    <submittedName>
        <fullName evidence="1">Uncharacterized protein</fullName>
    </submittedName>
</protein>
<dbReference type="EMBL" id="MHKV01000004">
    <property type="protein sequence ID" value="OGY97635.1"/>
    <property type="molecule type" value="Genomic_DNA"/>
</dbReference>
<gene>
    <name evidence="1" type="ORF">A2128_00450</name>
</gene>
<organism evidence="1 2">
    <name type="scientific">Candidatus Liptonbacteria bacterium GWC1_60_9</name>
    <dbReference type="NCBI Taxonomy" id="1798645"/>
    <lineage>
        <taxon>Bacteria</taxon>
        <taxon>Candidatus Liptoniibacteriota</taxon>
    </lineage>
</organism>
<proteinExistence type="predicted"/>
<evidence type="ECO:0000313" key="1">
    <source>
        <dbReference type="EMBL" id="OGY97635.1"/>
    </source>
</evidence>
<evidence type="ECO:0000313" key="2">
    <source>
        <dbReference type="Proteomes" id="UP000176349"/>
    </source>
</evidence>
<sequence length="75" mass="8556">MDAVDREAHEMFMKDAVDSLQEALHIDRAEKVIEKLIEAKVLNGTMRLDEVLEAFDKRKAELIGDTREEGGPEEE</sequence>
<reference evidence="1 2" key="1">
    <citation type="journal article" date="2016" name="Nat. Commun.">
        <title>Thousands of microbial genomes shed light on interconnected biogeochemical processes in an aquifer system.</title>
        <authorList>
            <person name="Anantharaman K."/>
            <person name="Brown C.T."/>
            <person name="Hug L.A."/>
            <person name="Sharon I."/>
            <person name="Castelle C.J."/>
            <person name="Probst A.J."/>
            <person name="Thomas B.C."/>
            <person name="Singh A."/>
            <person name="Wilkins M.J."/>
            <person name="Karaoz U."/>
            <person name="Brodie E.L."/>
            <person name="Williams K.H."/>
            <person name="Hubbard S.S."/>
            <person name="Banfield J.F."/>
        </authorList>
    </citation>
    <scope>NUCLEOTIDE SEQUENCE [LARGE SCALE GENOMIC DNA]</scope>
</reference>